<feature type="signal peptide" evidence="3">
    <location>
        <begin position="1"/>
        <end position="18"/>
    </location>
</feature>
<dbReference type="SUPFAM" id="SSF50685">
    <property type="entry name" value="Barwin-like endoglucanases"/>
    <property type="match status" value="1"/>
</dbReference>
<dbReference type="Gene3D" id="2.40.40.10">
    <property type="entry name" value="RlpA-like domain"/>
    <property type="match status" value="1"/>
</dbReference>
<protein>
    <recommendedName>
        <fullName evidence="4">Expansin-like EG45 domain-containing protein</fullName>
    </recommendedName>
</protein>
<evidence type="ECO:0000313" key="6">
    <source>
        <dbReference type="Proteomes" id="UP000177625"/>
    </source>
</evidence>
<feature type="region of interest" description="Disordered" evidence="2">
    <location>
        <begin position="230"/>
        <end position="278"/>
    </location>
</feature>
<evidence type="ECO:0000259" key="4">
    <source>
        <dbReference type="PROSITE" id="PS50842"/>
    </source>
</evidence>
<dbReference type="Proteomes" id="UP000177625">
    <property type="component" value="Unassembled WGS sequence"/>
</dbReference>
<organism evidence="5 6">
    <name type="scientific">Rhynchosporium secalis</name>
    <name type="common">Barley scald fungus</name>
    <dbReference type="NCBI Taxonomy" id="38038"/>
    <lineage>
        <taxon>Eukaryota</taxon>
        <taxon>Fungi</taxon>
        <taxon>Dikarya</taxon>
        <taxon>Ascomycota</taxon>
        <taxon>Pezizomycotina</taxon>
        <taxon>Leotiomycetes</taxon>
        <taxon>Helotiales</taxon>
        <taxon>Ploettnerulaceae</taxon>
        <taxon>Rhynchosporium</taxon>
    </lineage>
</organism>
<feature type="compositionally biased region" description="Low complexity" evidence="2">
    <location>
        <begin position="264"/>
        <end position="278"/>
    </location>
</feature>
<dbReference type="EMBL" id="FJVC01000539">
    <property type="protein sequence ID" value="CZT52107.1"/>
    <property type="molecule type" value="Genomic_DNA"/>
</dbReference>
<dbReference type="AlphaFoldDB" id="A0A1E1MSP5"/>
<accession>A0A1E1MSP5</accession>
<keyword evidence="6" id="KW-1185">Reference proteome</keyword>
<reference evidence="6" key="1">
    <citation type="submission" date="2016-03" db="EMBL/GenBank/DDBJ databases">
        <authorList>
            <person name="Guldener U."/>
        </authorList>
    </citation>
    <scope>NUCLEOTIDE SEQUENCE [LARGE SCALE GENOMIC DNA]</scope>
</reference>
<evidence type="ECO:0000256" key="3">
    <source>
        <dbReference type="SAM" id="SignalP"/>
    </source>
</evidence>
<feature type="chain" id="PRO_5009448642" description="Expansin-like EG45 domain-containing protein" evidence="3">
    <location>
        <begin position="19"/>
        <end position="483"/>
    </location>
</feature>
<sequence length="483" mass="49364">MHFTNIFTASAVFALAQAATLNKRSNLGASLLGKATFYGGNTQGGKCSFSTYTIPSNLFGTAIPGDDWDGSANCGRCVEITGPPDSAGKTSTVTAMAVDVCPECVNHHLDLFSSCFSTLAEPSKGIIPISWKYVDCPITSPITVNNKEGVSPYWFSMQVLNANTKVQSLEVSTDGGNTWKPTVRQDYNFFEISSGTGTSAVDVKVTSAGGDPIIIKNVQIAAGKATTASRNFNQASPPSPAASKSAPAPVQTSTSEPAIPAPTYPAATDVSPVTTISSSETCTSTTTVHVAEATQTTSQGIPTPSSSTCSTSSLPEATSTAAQEVIVPTTTCSTPTLPESTSTAAQEVIIPTTTCSTPTLPEATSTAAQEVIIPTTTCSTPIPSSVATQVSTYNAVVTSASLADGQATSTCSTTPLPTSLYSVVPIPSKATTAGTIVSSVVAHNTSVPRPTGPPPIPSNDATSSIQSLACMGLVTFLATFLLI</sequence>
<dbReference type="InterPro" id="IPR049818">
    <property type="entry name" value="Expansin_EXLX1-like"/>
</dbReference>
<proteinExistence type="predicted"/>
<feature type="domain" description="Expansin-like EG45" evidence="4">
    <location>
        <begin position="44"/>
        <end position="141"/>
    </location>
</feature>
<dbReference type="SUPFAM" id="SSF49590">
    <property type="entry name" value="PHL pollen allergen"/>
    <property type="match status" value="1"/>
</dbReference>
<dbReference type="PANTHER" id="PTHR31836">
    <property type="match status" value="1"/>
</dbReference>
<dbReference type="NCBIfam" id="NF041144">
    <property type="entry name" value="expansin_EXLX1"/>
    <property type="match status" value="1"/>
</dbReference>
<dbReference type="InterPro" id="IPR036749">
    <property type="entry name" value="Expansin_CBD_sf"/>
</dbReference>
<dbReference type="PANTHER" id="PTHR31836:SF21">
    <property type="entry name" value="EXPANSIN-LIKE PROTEIN 7"/>
    <property type="match status" value="1"/>
</dbReference>
<dbReference type="Gene3D" id="2.60.40.760">
    <property type="entry name" value="Expansin, cellulose-binding-like domain"/>
    <property type="match status" value="1"/>
</dbReference>
<dbReference type="InterPro" id="IPR007112">
    <property type="entry name" value="Expansin/allergen_DPBB_dom"/>
</dbReference>
<gene>
    <name evidence="5" type="ORF">RSE6_13358</name>
</gene>
<evidence type="ECO:0000313" key="5">
    <source>
        <dbReference type="EMBL" id="CZT52107.1"/>
    </source>
</evidence>
<dbReference type="InterPro" id="IPR036908">
    <property type="entry name" value="RlpA-like_sf"/>
</dbReference>
<keyword evidence="1 3" id="KW-0732">Signal</keyword>
<dbReference type="CDD" id="cd22271">
    <property type="entry name" value="DPBB_EXP_N-like"/>
    <property type="match status" value="1"/>
</dbReference>
<evidence type="ECO:0000256" key="2">
    <source>
        <dbReference type="SAM" id="MobiDB-lite"/>
    </source>
</evidence>
<dbReference type="InterPro" id="IPR051477">
    <property type="entry name" value="Expansin_CellWall"/>
</dbReference>
<name>A0A1E1MSP5_RHYSE</name>
<dbReference type="PROSITE" id="PS50842">
    <property type="entry name" value="EXPANSIN_EG45"/>
    <property type="match status" value="1"/>
</dbReference>
<evidence type="ECO:0000256" key="1">
    <source>
        <dbReference type="ARBA" id="ARBA00022729"/>
    </source>
</evidence>